<dbReference type="InterPro" id="IPR006143">
    <property type="entry name" value="RND_pump_MFP"/>
</dbReference>
<evidence type="ECO:0000259" key="3">
    <source>
        <dbReference type="Pfam" id="PF25917"/>
    </source>
</evidence>
<dbReference type="NCBIfam" id="TIGR01730">
    <property type="entry name" value="RND_mfp"/>
    <property type="match status" value="1"/>
</dbReference>
<comment type="caution">
    <text evidence="5">The sequence shown here is derived from an EMBL/GenBank/DDBJ whole genome shotgun (WGS) entry which is preliminary data.</text>
</comment>
<name>A0ABV7BVH1_9PROT</name>
<keyword evidence="2" id="KW-0175">Coiled coil</keyword>
<organism evidence="5 6">
    <name type="scientific">Falsiroseomonas tokyonensis</name>
    <dbReference type="NCBI Taxonomy" id="430521"/>
    <lineage>
        <taxon>Bacteria</taxon>
        <taxon>Pseudomonadati</taxon>
        <taxon>Pseudomonadota</taxon>
        <taxon>Alphaproteobacteria</taxon>
        <taxon>Acetobacterales</taxon>
        <taxon>Roseomonadaceae</taxon>
        <taxon>Falsiroseomonas</taxon>
    </lineage>
</organism>
<feature type="domain" description="CusB-like beta-barrel" evidence="4">
    <location>
        <begin position="220"/>
        <end position="291"/>
    </location>
</feature>
<dbReference type="PANTHER" id="PTHR30469">
    <property type="entry name" value="MULTIDRUG RESISTANCE PROTEIN MDTA"/>
    <property type="match status" value="1"/>
</dbReference>
<dbReference type="InterPro" id="IPR058625">
    <property type="entry name" value="MdtA-like_BSH"/>
</dbReference>
<accession>A0ABV7BVH1</accession>
<feature type="domain" description="Multidrug resistance protein MdtA-like barrel-sandwich hybrid" evidence="3">
    <location>
        <begin position="70"/>
        <end position="206"/>
    </location>
</feature>
<dbReference type="InterPro" id="IPR058792">
    <property type="entry name" value="Beta-barrel_RND_2"/>
</dbReference>
<feature type="coiled-coil region" evidence="2">
    <location>
        <begin position="111"/>
        <end position="176"/>
    </location>
</feature>
<protein>
    <submittedName>
        <fullName evidence="5">Efflux RND transporter periplasmic adaptor subunit</fullName>
    </submittedName>
</protein>
<reference evidence="6" key="1">
    <citation type="journal article" date="2019" name="Int. J. Syst. Evol. Microbiol.">
        <title>The Global Catalogue of Microorganisms (GCM) 10K type strain sequencing project: providing services to taxonomists for standard genome sequencing and annotation.</title>
        <authorList>
            <consortium name="The Broad Institute Genomics Platform"/>
            <consortium name="The Broad Institute Genome Sequencing Center for Infectious Disease"/>
            <person name="Wu L."/>
            <person name="Ma J."/>
        </authorList>
    </citation>
    <scope>NUCLEOTIDE SEQUENCE [LARGE SCALE GENOMIC DNA]</scope>
    <source>
        <strain evidence="6">CGMCC 1.16855</strain>
    </source>
</reference>
<evidence type="ECO:0000313" key="5">
    <source>
        <dbReference type="EMBL" id="MFC3001747.1"/>
    </source>
</evidence>
<dbReference type="Proteomes" id="UP001595420">
    <property type="component" value="Unassembled WGS sequence"/>
</dbReference>
<evidence type="ECO:0000256" key="1">
    <source>
        <dbReference type="ARBA" id="ARBA00009477"/>
    </source>
</evidence>
<comment type="similarity">
    <text evidence="1">Belongs to the membrane fusion protein (MFP) (TC 8.A.1) family.</text>
</comment>
<gene>
    <name evidence="5" type="ORF">ACFOD3_17705</name>
</gene>
<proteinExistence type="inferred from homology"/>
<dbReference type="PANTHER" id="PTHR30469:SF18">
    <property type="entry name" value="RESISTANCE-NODULATION-CELL DIVISION (RND) EFFLUX MEMBRANE FUSION PROTEIN-RELATED"/>
    <property type="match status" value="1"/>
</dbReference>
<evidence type="ECO:0000313" key="6">
    <source>
        <dbReference type="Proteomes" id="UP001595420"/>
    </source>
</evidence>
<dbReference type="RefSeq" id="WP_216837828.1">
    <property type="nucleotide sequence ID" value="NZ_JAFNJS010000005.1"/>
</dbReference>
<evidence type="ECO:0000259" key="4">
    <source>
        <dbReference type="Pfam" id="PF25954"/>
    </source>
</evidence>
<keyword evidence="6" id="KW-1185">Reference proteome</keyword>
<dbReference type="PROSITE" id="PS51257">
    <property type="entry name" value="PROKAR_LIPOPROTEIN"/>
    <property type="match status" value="1"/>
</dbReference>
<dbReference type="Pfam" id="PF25954">
    <property type="entry name" value="Beta-barrel_RND_2"/>
    <property type="match status" value="1"/>
</dbReference>
<dbReference type="EMBL" id="JBHRSB010000005">
    <property type="protein sequence ID" value="MFC3001747.1"/>
    <property type="molecule type" value="Genomic_DNA"/>
</dbReference>
<dbReference type="Pfam" id="PF25917">
    <property type="entry name" value="BSH_RND"/>
    <property type="match status" value="1"/>
</dbReference>
<evidence type="ECO:0000256" key="2">
    <source>
        <dbReference type="SAM" id="Coils"/>
    </source>
</evidence>
<sequence length="378" mass="39274">MTIPRAPALLLSLPILTGIGMGLLTACNGEASAPPPAPAAESPRPVQVAEVVLSSARNLSAHTGVVQARREVEVGFRTGGRIVSRAVEVGQPVAAGEVLAQLDPADLGLSLRAAEADLASAEAQSRQARNEAARSRELRAAGHVSASYDDQRVASARAAAERVASAQAALELARNRLSYATLRAPSPGVVTALLAEAGQVVPEGQAVLRLADPAERELLVRVPESALPGLATAQAEARFWARPDVPVAARLREVAPQADAALRTYAVRFTLDAAPDWVALGMTGTIRLAQPGEAAARLPLSALHDRGHGPMVWRLLPPSGGASRIEAVPVQVLALAEQTAEVTGPLAQGDQVVALGPQLLDPGQRVRVVQTRLSATLR</sequence>